<keyword evidence="4 11" id="KW-0285">Flavoprotein</keyword>
<dbReference type="AlphaFoldDB" id="A0A545U6C8"/>
<dbReference type="SUPFAM" id="SSF143631">
    <property type="entry name" value="ApbE-like"/>
    <property type="match status" value="1"/>
</dbReference>
<feature type="binding site" evidence="12">
    <location>
        <position position="154"/>
    </location>
    <ligand>
        <name>Mg(2+)</name>
        <dbReference type="ChEBI" id="CHEBI:18420"/>
    </ligand>
</feature>
<dbReference type="Pfam" id="PF02424">
    <property type="entry name" value="ApbE"/>
    <property type="match status" value="1"/>
</dbReference>
<dbReference type="GO" id="GO:0016740">
    <property type="term" value="F:transferase activity"/>
    <property type="evidence" value="ECO:0007669"/>
    <property type="project" value="UniProtKB-UniRule"/>
</dbReference>
<dbReference type="RefSeq" id="WP_142933607.1">
    <property type="nucleotide sequence ID" value="NZ_ML660169.1"/>
</dbReference>
<dbReference type="PANTHER" id="PTHR30040:SF2">
    <property type="entry name" value="FAD:PROTEIN FMN TRANSFERASE"/>
    <property type="match status" value="1"/>
</dbReference>
<dbReference type="PANTHER" id="PTHR30040">
    <property type="entry name" value="THIAMINE BIOSYNTHESIS LIPOPROTEIN APBE"/>
    <property type="match status" value="1"/>
</dbReference>
<keyword evidence="7 11" id="KW-0274">FAD</keyword>
<dbReference type="OrthoDB" id="9778595at2"/>
<dbReference type="GO" id="GO:0046872">
    <property type="term" value="F:metal ion binding"/>
    <property type="evidence" value="ECO:0007669"/>
    <property type="project" value="UniProtKB-UniRule"/>
</dbReference>
<evidence type="ECO:0000256" key="10">
    <source>
        <dbReference type="ARBA" id="ARBA00048540"/>
    </source>
</evidence>
<dbReference type="InterPro" id="IPR003374">
    <property type="entry name" value="ApbE-like_sf"/>
</dbReference>
<organism evidence="13 14">
    <name type="scientific">Aliikangiella coralliicola</name>
    <dbReference type="NCBI Taxonomy" id="2592383"/>
    <lineage>
        <taxon>Bacteria</taxon>
        <taxon>Pseudomonadati</taxon>
        <taxon>Pseudomonadota</taxon>
        <taxon>Gammaproteobacteria</taxon>
        <taxon>Oceanospirillales</taxon>
        <taxon>Pleioneaceae</taxon>
        <taxon>Aliikangiella</taxon>
    </lineage>
</organism>
<keyword evidence="14" id="KW-1185">Reference proteome</keyword>
<evidence type="ECO:0000256" key="6">
    <source>
        <dbReference type="ARBA" id="ARBA00022723"/>
    </source>
</evidence>
<evidence type="ECO:0000256" key="1">
    <source>
        <dbReference type="ARBA" id="ARBA00008282"/>
    </source>
</evidence>
<name>A0A545U6C8_9GAMM</name>
<evidence type="ECO:0000256" key="9">
    <source>
        <dbReference type="ARBA" id="ARBA00031306"/>
    </source>
</evidence>
<dbReference type="PIRSF" id="PIRSF006268">
    <property type="entry name" value="ApbE"/>
    <property type="match status" value="1"/>
</dbReference>
<gene>
    <name evidence="13" type="ORF">FLL46_21585</name>
</gene>
<keyword evidence="6 11" id="KW-0479">Metal-binding</keyword>
<comment type="catalytic activity">
    <reaction evidence="10 11">
        <text>L-threonyl-[protein] + FAD = FMN-L-threonyl-[protein] + AMP + H(+)</text>
        <dbReference type="Rhea" id="RHEA:36847"/>
        <dbReference type="Rhea" id="RHEA-COMP:11060"/>
        <dbReference type="Rhea" id="RHEA-COMP:11061"/>
        <dbReference type="ChEBI" id="CHEBI:15378"/>
        <dbReference type="ChEBI" id="CHEBI:30013"/>
        <dbReference type="ChEBI" id="CHEBI:57692"/>
        <dbReference type="ChEBI" id="CHEBI:74257"/>
        <dbReference type="ChEBI" id="CHEBI:456215"/>
        <dbReference type="EC" id="2.7.1.180"/>
    </reaction>
</comment>
<evidence type="ECO:0000313" key="14">
    <source>
        <dbReference type="Proteomes" id="UP000315439"/>
    </source>
</evidence>
<dbReference type="EMBL" id="VIKS01000013">
    <property type="protein sequence ID" value="TQV84984.1"/>
    <property type="molecule type" value="Genomic_DNA"/>
</dbReference>
<accession>A0A545U6C8</accession>
<dbReference type="Gene3D" id="3.10.520.10">
    <property type="entry name" value="ApbE-like domains"/>
    <property type="match status" value="1"/>
</dbReference>
<proteinExistence type="inferred from homology"/>
<dbReference type="EC" id="2.7.1.180" evidence="2 11"/>
<evidence type="ECO:0000256" key="3">
    <source>
        <dbReference type="ARBA" id="ARBA00016337"/>
    </source>
</evidence>
<dbReference type="InterPro" id="IPR024932">
    <property type="entry name" value="ApbE"/>
</dbReference>
<evidence type="ECO:0000256" key="2">
    <source>
        <dbReference type="ARBA" id="ARBA00011955"/>
    </source>
</evidence>
<evidence type="ECO:0000256" key="5">
    <source>
        <dbReference type="ARBA" id="ARBA00022679"/>
    </source>
</evidence>
<feature type="binding site" evidence="12">
    <location>
        <position position="292"/>
    </location>
    <ligand>
        <name>Mg(2+)</name>
        <dbReference type="ChEBI" id="CHEBI:18420"/>
    </ligand>
</feature>
<dbReference type="Proteomes" id="UP000315439">
    <property type="component" value="Unassembled WGS sequence"/>
</dbReference>
<evidence type="ECO:0000256" key="12">
    <source>
        <dbReference type="PIRSR" id="PIRSR006268-2"/>
    </source>
</evidence>
<evidence type="ECO:0000256" key="7">
    <source>
        <dbReference type="ARBA" id="ARBA00022827"/>
    </source>
</evidence>
<comment type="caution">
    <text evidence="13">The sequence shown here is derived from an EMBL/GenBank/DDBJ whole genome shotgun (WGS) entry which is preliminary data.</text>
</comment>
<evidence type="ECO:0000256" key="11">
    <source>
        <dbReference type="PIRNR" id="PIRNR006268"/>
    </source>
</evidence>
<evidence type="ECO:0000256" key="4">
    <source>
        <dbReference type="ARBA" id="ARBA00022630"/>
    </source>
</evidence>
<keyword evidence="5 11" id="KW-0808">Transferase</keyword>
<reference evidence="13 14" key="1">
    <citation type="submission" date="2019-07" db="EMBL/GenBank/DDBJ databases">
        <title>Draft genome for Aliikangiella sp. M105.</title>
        <authorList>
            <person name="Wang G."/>
        </authorList>
    </citation>
    <scope>NUCLEOTIDE SEQUENCE [LARGE SCALE GENOMIC DNA]</scope>
    <source>
        <strain evidence="13 14">M105</strain>
    </source>
</reference>
<comment type="similarity">
    <text evidence="1 11">Belongs to the ApbE family.</text>
</comment>
<evidence type="ECO:0000256" key="8">
    <source>
        <dbReference type="ARBA" id="ARBA00022842"/>
    </source>
</evidence>
<sequence length="316" mass="35107">MSDIQIEQQNNHYKIAFNAMASPCEVLLNTRDDSLVNQIAELAVNETRRVENKFSRYQQGNLCWAMNHSEGQSVSIDQECFQLLEYAEQLFELSGGLFDITSGVLRKIWRFQSGEKTPSKDQITAHCRHIGFQKLQFTQTKFIMPKHMEIDFGGIGKEYCVDKVANLITPLCQKSGASFLVNFGGDLIAANFNNTHPPWVVGLENIQQEEAGTSKETNSPNQTCLPKQNKQTVIEVSQGAIATSGSTKRFLEYEGKQYAHILNPKTGYPINGAPRTVTVFAQTCSLAGGMSTLAQLQGSSAEAFLKQSGVKYICSW</sequence>
<comment type="cofactor">
    <cofactor evidence="12">
        <name>Mg(2+)</name>
        <dbReference type="ChEBI" id="CHEBI:18420"/>
    </cofactor>
    <cofactor evidence="12">
        <name>Mn(2+)</name>
        <dbReference type="ChEBI" id="CHEBI:29035"/>
    </cofactor>
    <text evidence="12">Magnesium. Can also use manganese.</text>
</comment>
<keyword evidence="8 11" id="KW-0460">Magnesium</keyword>
<evidence type="ECO:0000313" key="13">
    <source>
        <dbReference type="EMBL" id="TQV84984.1"/>
    </source>
</evidence>
<protein>
    <recommendedName>
        <fullName evidence="3 11">FAD:protein FMN transferase</fullName>
        <ecNumber evidence="2 11">2.7.1.180</ecNumber>
    </recommendedName>
    <alternativeName>
        <fullName evidence="9 11">Flavin transferase</fullName>
    </alternativeName>
</protein>